<evidence type="ECO:0000256" key="7">
    <source>
        <dbReference type="SAM" id="Phobius"/>
    </source>
</evidence>
<name>A0ABS0SCF4_9HYPH</name>
<evidence type="ECO:0000259" key="8">
    <source>
        <dbReference type="SMART" id="SM00065"/>
    </source>
</evidence>
<dbReference type="Proteomes" id="UP000601789">
    <property type="component" value="Unassembled WGS sequence"/>
</dbReference>
<sequence>MPGETTKTSRQRVEAADTAPAAPVDVVHMAAVLVSASVVVAALYLGRDVLLPLAVAFLIGFALSPLVTWLGHRGLPRLLNVILVMALVLVVLGGLGVLLTQQARSLSAQLPTYQTTIRGKLSDLREMMQGPGIFDGAIRTVDVVQDEVTTEPAQEIGPPPQKVEVIEPAQSPFKTAIEWLTPAIEPLTTLGIIFVFVFLALLDRRDLRDRLLRLLGGNLHRSTAAIEEAGARISRYLLMQLLVNVSYGIPMALGLWFIGVPGALMWGTLAAVMRFIPYLGPALSAIFPIALAFAVDPSWNMVLMTVALIVFLELVSNNIVEPLLYGTSTGLSALSLIAAATFWTLLWGPVGLILSTPLTVCLLVLGRNLPQMQFLVTLLGSTPALDTPTRIYQRLIADDPEEAVEIATEAIEETSLVDFYDDVGMEVLRHTIADYSRNSTAEFRLRISNGLDDMLEDLREDFPPSPNSAVGPRILCIGGKWELDAVASEMLAHALVHEGMRAEFHGFSATGLRKVAKLELGDVDTIVISYFSDKPAAPARQISRRIRQHWPNVKIVLALWDAPEDMLSKDAHQSLGADALVTTIGEAVARLRRMVKPDEAQAVEAVIAPDNDAERIEILHETGVLDGHAREDLDLLAKRAADVFKVGFAVISAIDGDKEFIIGQSKDLPGARTRDGTDMIVMPRDDAVCNHVVSTGEVMVVDDTERDPRFADHPAVDLWKIRFYAGAPLKTAEGHVLGALCLLDTKPHELTDNETALLETLAGDVVAAITGDEDNEVDVRHPEEETASATVGQKVPN</sequence>
<organism evidence="9 10">
    <name type="scientific">Aquamicrobium zhengzhouense</name>
    <dbReference type="NCBI Taxonomy" id="2781738"/>
    <lineage>
        <taxon>Bacteria</taxon>
        <taxon>Pseudomonadati</taxon>
        <taxon>Pseudomonadota</taxon>
        <taxon>Alphaproteobacteria</taxon>
        <taxon>Hyphomicrobiales</taxon>
        <taxon>Phyllobacteriaceae</taxon>
        <taxon>Aquamicrobium</taxon>
    </lineage>
</organism>
<dbReference type="PANTHER" id="PTHR43102">
    <property type="entry name" value="SLR1143 PROTEIN"/>
    <property type="match status" value="1"/>
</dbReference>
<dbReference type="RefSeq" id="WP_198476388.1">
    <property type="nucleotide sequence ID" value="NZ_JADGMQ010000005.1"/>
</dbReference>
<dbReference type="Pfam" id="PF01590">
    <property type="entry name" value="GAF"/>
    <property type="match status" value="1"/>
</dbReference>
<feature type="transmembrane region" description="Helical" evidence="7">
    <location>
        <begin position="275"/>
        <end position="295"/>
    </location>
</feature>
<keyword evidence="4 7" id="KW-1133">Transmembrane helix</keyword>
<evidence type="ECO:0000256" key="4">
    <source>
        <dbReference type="ARBA" id="ARBA00022989"/>
    </source>
</evidence>
<evidence type="ECO:0000256" key="3">
    <source>
        <dbReference type="ARBA" id="ARBA00022692"/>
    </source>
</evidence>
<gene>
    <name evidence="9" type="ORF">IOD40_09955</name>
</gene>
<accession>A0ABS0SCF4</accession>
<feature type="transmembrane region" description="Helical" evidence="7">
    <location>
        <begin position="183"/>
        <end position="202"/>
    </location>
</feature>
<evidence type="ECO:0000256" key="2">
    <source>
        <dbReference type="ARBA" id="ARBA00009773"/>
    </source>
</evidence>
<proteinExistence type="inferred from homology"/>
<keyword evidence="10" id="KW-1185">Reference proteome</keyword>
<feature type="transmembrane region" description="Helical" evidence="7">
    <location>
        <begin position="340"/>
        <end position="365"/>
    </location>
</feature>
<evidence type="ECO:0000313" key="9">
    <source>
        <dbReference type="EMBL" id="MBI1620985.1"/>
    </source>
</evidence>
<feature type="transmembrane region" description="Helical" evidence="7">
    <location>
        <begin position="78"/>
        <end position="99"/>
    </location>
</feature>
<keyword evidence="3 7" id="KW-0812">Transmembrane</keyword>
<comment type="caution">
    <text evidence="9">The sequence shown here is derived from an EMBL/GenBank/DDBJ whole genome shotgun (WGS) entry which is preliminary data.</text>
</comment>
<feature type="transmembrane region" description="Helical" evidence="7">
    <location>
        <begin position="302"/>
        <end position="320"/>
    </location>
</feature>
<evidence type="ECO:0000256" key="1">
    <source>
        <dbReference type="ARBA" id="ARBA00004141"/>
    </source>
</evidence>
<evidence type="ECO:0000256" key="5">
    <source>
        <dbReference type="ARBA" id="ARBA00023136"/>
    </source>
</evidence>
<feature type="domain" description="GAF" evidence="8">
    <location>
        <begin position="628"/>
        <end position="780"/>
    </location>
</feature>
<dbReference type="InterPro" id="IPR029016">
    <property type="entry name" value="GAF-like_dom_sf"/>
</dbReference>
<dbReference type="InterPro" id="IPR002549">
    <property type="entry name" value="AI-2E-like"/>
</dbReference>
<evidence type="ECO:0000256" key="6">
    <source>
        <dbReference type="SAM" id="MobiDB-lite"/>
    </source>
</evidence>
<dbReference type="PANTHER" id="PTHR43102:SF2">
    <property type="entry name" value="GAF DOMAIN-CONTAINING PROTEIN"/>
    <property type="match status" value="1"/>
</dbReference>
<evidence type="ECO:0000313" key="10">
    <source>
        <dbReference type="Proteomes" id="UP000601789"/>
    </source>
</evidence>
<dbReference type="EMBL" id="JADGMQ010000005">
    <property type="protein sequence ID" value="MBI1620985.1"/>
    <property type="molecule type" value="Genomic_DNA"/>
</dbReference>
<dbReference type="Gene3D" id="3.30.450.40">
    <property type="match status" value="1"/>
</dbReference>
<feature type="transmembrane region" description="Helical" evidence="7">
    <location>
        <begin position="241"/>
        <end position="269"/>
    </location>
</feature>
<feature type="transmembrane region" description="Helical" evidence="7">
    <location>
        <begin position="50"/>
        <end position="71"/>
    </location>
</feature>
<keyword evidence="5 7" id="KW-0472">Membrane</keyword>
<comment type="subcellular location">
    <subcellularLocation>
        <location evidence="1">Membrane</location>
        <topology evidence="1">Multi-pass membrane protein</topology>
    </subcellularLocation>
</comment>
<dbReference type="InterPro" id="IPR003018">
    <property type="entry name" value="GAF"/>
</dbReference>
<feature type="compositionally biased region" description="Polar residues" evidence="6">
    <location>
        <begin position="787"/>
        <end position="797"/>
    </location>
</feature>
<protein>
    <submittedName>
        <fullName evidence="9">AI-2E family transporter</fullName>
    </submittedName>
</protein>
<dbReference type="SMART" id="SM00065">
    <property type="entry name" value="GAF"/>
    <property type="match status" value="1"/>
</dbReference>
<dbReference type="Pfam" id="PF01594">
    <property type="entry name" value="AI-2E_transport"/>
    <property type="match status" value="1"/>
</dbReference>
<feature type="region of interest" description="Disordered" evidence="6">
    <location>
        <begin position="773"/>
        <end position="797"/>
    </location>
</feature>
<dbReference type="SUPFAM" id="SSF55781">
    <property type="entry name" value="GAF domain-like"/>
    <property type="match status" value="1"/>
</dbReference>
<feature type="transmembrane region" description="Helical" evidence="7">
    <location>
        <begin position="21"/>
        <end position="44"/>
    </location>
</feature>
<reference evidence="9 10" key="1">
    <citation type="submission" date="2020-10" db="EMBL/GenBank/DDBJ databases">
        <title>Aquamicrobium zhengzhouensis sp. nov., a exopolysaccharide producing bacterium isolated from farmland soil.</title>
        <authorList>
            <person name="Wang X."/>
        </authorList>
    </citation>
    <scope>NUCLEOTIDE SEQUENCE [LARGE SCALE GENOMIC DNA]</scope>
    <source>
        <strain evidence="10">cd-1</strain>
    </source>
</reference>
<comment type="similarity">
    <text evidence="2">Belongs to the autoinducer-2 exporter (AI-2E) (TC 2.A.86) family.</text>
</comment>